<sequence>METLGHDQLIAKLLANLGEPKPYEAIYLHDLFKGLITKGISKQENRGEHDPETYKEIYAKYDRISSIAEESPNLIGVEEKKKRRFLYPLISPFNLKPETQCIDRFDDLPTQLTLPLLRRKYGSKVDEYYQKIEETVSSITPENIYENKEFLKIVFDSICITPQRSWVSANDIVILAHLKGALLAKLLEEGFTILRLENPFNLGYKTLKDISGLNAVTRIFTHQLNQEIISENGLHILEKIIGCFKPPSAYEPPLIGLATPFTLLATEKTIITAIPRSQHSKTLDLIERALNKTLTSLLDQPHNTKTINITLRYSTHELSGRLQSLTQQTQTPKQANPQTLKLHEEEILAEQLNQILAEMVDDDQPNALSQVALNTPPTSGETCTVCTQNFALTQEFLSRYKERKVYDEGSSHPETLCPLCLARRLSVFHVQRTSRKLRGDLDPNPGEGWIKLFEPQGEAGKSLDELGDDIILFIFKLNLQSLNTEIDLKTAFDFELKKLISEHLGGEYLDYWLDALKKGLKLSVGQQCGPLKPLRAEGIMKKFIGIIRSVEKDKDPSTLVNEYKEKVERLVHIKPPMDEKLEFMAHAIWYMDDVGCGPTDGSIKVRGSIDRSLTAMICFARMVEDFCVKLLTGRIPNIILFLPSGFSTMGAVAVPKNVGVRALGLLGEFGSLDEWIQPLKRAGAIHIYVVGMKSYTPIELVAKIPLNPIENTPYTATIIPVNLRNGVLPNQHPVKLGYKDAQIAQVDRETVEALRKAGFNGVQPNLDKGYGENPRLKPILNARLQQPRTPRCHERIEQLAQENENIRRTALERILT</sequence>
<dbReference type="EMBL" id="NEXI01000036">
    <property type="protein sequence ID" value="PSN98292.1"/>
    <property type="molecule type" value="Genomic_DNA"/>
</dbReference>
<name>A0A2R6BI39_9ARCH</name>
<comment type="caution">
    <text evidence="1">The sequence shown here is derived from an EMBL/GenBank/DDBJ whole genome shotgun (WGS) entry which is preliminary data.</text>
</comment>
<dbReference type="Proteomes" id="UP000241972">
    <property type="component" value="Unassembled WGS sequence"/>
</dbReference>
<dbReference type="InterPro" id="IPR038242">
    <property type="entry name" value="Cmr2_N"/>
</dbReference>
<proteinExistence type="predicted"/>
<evidence type="ECO:0000313" key="1">
    <source>
        <dbReference type="EMBL" id="PSN98292.1"/>
    </source>
</evidence>
<accession>A0A2R6BI39</accession>
<dbReference type="AlphaFoldDB" id="A0A2R6BI39"/>
<dbReference type="Gene3D" id="3.30.70.2220">
    <property type="entry name" value="CRISPR-Cas system, Cmr2 subunit, D1 domain, cysteine cluster"/>
    <property type="match status" value="1"/>
</dbReference>
<gene>
    <name evidence="1" type="ORF">B9Q07_10120</name>
</gene>
<evidence type="ECO:0000313" key="2">
    <source>
        <dbReference type="Proteomes" id="UP000241972"/>
    </source>
</evidence>
<organism evidence="1 2">
    <name type="scientific">Candidatus Marsarchaeota G2 archaeon ECH_B_3</name>
    <dbReference type="NCBI Taxonomy" id="1978161"/>
    <lineage>
        <taxon>Archaea</taxon>
        <taxon>Candidatus Marsarchaeota</taxon>
        <taxon>Candidatus Marsarchaeota group 2</taxon>
    </lineage>
</organism>
<reference evidence="1 2" key="1">
    <citation type="submission" date="2017-04" db="EMBL/GenBank/DDBJ databases">
        <title>Novel microbial lineages endemic to geothermal iron-oxide mats fill important gaps in the evolutionary history of Archaea.</title>
        <authorList>
            <person name="Jay Z.J."/>
            <person name="Beam J.P."/>
            <person name="Dlakic M."/>
            <person name="Rusch D.B."/>
            <person name="Kozubal M.A."/>
            <person name="Inskeep W.P."/>
        </authorList>
    </citation>
    <scope>NUCLEOTIDE SEQUENCE [LARGE SCALE GENOMIC DNA]</scope>
    <source>
        <strain evidence="1">ECH_B_3</strain>
    </source>
</reference>
<protein>
    <submittedName>
        <fullName evidence="1">Uncharacterized protein</fullName>
    </submittedName>
</protein>